<feature type="domain" description="C3H1-type" evidence="7">
    <location>
        <begin position="76"/>
        <end position="104"/>
    </location>
</feature>
<feature type="domain" description="C3H1-type" evidence="7">
    <location>
        <begin position="209"/>
        <end position="237"/>
    </location>
</feature>
<dbReference type="CDD" id="cd16448">
    <property type="entry name" value="RING-H2"/>
    <property type="match status" value="1"/>
</dbReference>
<dbReference type="Pfam" id="PF13639">
    <property type="entry name" value="zf-RING_2"/>
    <property type="match status" value="1"/>
</dbReference>
<evidence type="ECO:0000256" key="2">
    <source>
        <dbReference type="ARBA" id="ARBA00022737"/>
    </source>
</evidence>
<feature type="domain" description="RING-type" evidence="6">
    <location>
        <begin position="270"/>
        <end position="311"/>
    </location>
</feature>
<evidence type="ECO:0000259" key="7">
    <source>
        <dbReference type="PROSITE" id="PS50103"/>
    </source>
</evidence>
<dbReference type="GO" id="GO:0008270">
    <property type="term" value="F:zinc ion binding"/>
    <property type="evidence" value="ECO:0007669"/>
    <property type="project" value="UniProtKB-KW"/>
</dbReference>
<feature type="zinc finger region" description="C3H1-type" evidence="5">
    <location>
        <begin position="76"/>
        <end position="104"/>
    </location>
</feature>
<dbReference type="OrthoDB" id="410307at2759"/>
<dbReference type="Gene3D" id="3.30.40.10">
    <property type="entry name" value="Zinc/RING finger domain, C3HC4 (zinc finger)"/>
    <property type="match status" value="1"/>
</dbReference>
<evidence type="ECO:0000256" key="3">
    <source>
        <dbReference type="ARBA" id="ARBA00022771"/>
    </source>
</evidence>
<protein>
    <submittedName>
        <fullName evidence="8">DZIP3</fullName>
    </submittedName>
</protein>
<dbReference type="PANTHER" id="PTHR12547">
    <property type="entry name" value="CCCH ZINC FINGER/TIS11-RELATED"/>
    <property type="match status" value="1"/>
</dbReference>
<dbReference type="InterPro" id="IPR036855">
    <property type="entry name" value="Znf_CCCH_sf"/>
</dbReference>
<feature type="zinc finger region" description="C3H1-type" evidence="5">
    <location>
        <begin position="126"/>
        <end position="154"/>
    </location>
</feature>
<reference evidence="8" key="1">
    <citation type="submission" date="2020-06" db="EMBL/GenBank/DDBJ databases">
        <title>Draft genome of Bugula neritina, a colonial animal packing powerful symbionts and potential medicines.</title>
        <authorList>
            <person name="Rayko M."/>
        </authorList>
    </citation>
    <scope>NUCLEOTIDE SEQUENCE [LARGE SCALE GENOMIC DNA]</scope>
    <source>
        <strain evidence="8">Kwan_BN1</strain>
    </source>
</reference>
<keyword evidence="9" id="KW-1185">Reference proteome</keyword>
<dbReference type="SMART" id="SM00356">
    <property type="entry name" value="ZnF_C3H1"/>
    <property type="match status" value="3"/>
</dbReference>
<name>A0A7J7KQF0_BUGNE</name>
<keyword evidence="1 5" id="KW-0479">Metal-binding</keyword>
<dbReference type="Gene3D" id="4.10.1000.10">
    <property type="entry name" value="Zinc finger, CCCH-type"/>
    <property type="match status" value="3"/>
</dbReference>
<proteinExistence type="predicted"/>
<dbReference type="SUPFAM" id="SSF90229">
    <property type="entry name" value="CCCH zinc finger"/>
    <property type="match status" value="3"/>
</dbReference>
<keyword evidence="4 5" id="KW-0862">Zinc</keyword>
<dbReference type="InterPro" id="IPR013083">
    <property type="entry name" value="Znf_RING/FYVE/PHD"/>
</dbReference>
<dbReference type="GO" id="GO:0003729">
    <property type="term" value="F:mRNA binding"/>
    <property type="evidence" value="ECO:0007669"/>
    <property type="project" value="InterPro"/>
</dbReference>
<keyword evidence="3 5" id="KW-0863">Zinc-finger</keyword>
<dbReference type="PANTHER" id="PTHR12547:SF18">
    <property type="entry name" value="PROTEIN TIS11"/>
    <property type="match status" value="1"/>
</dbReference>
<dbReference type="SUPFAM" id="SSF57850">
    <property type="entry name" value="RING/U-box"/>
    <property type="match status" value="1"/>
</dbReference>
<dbReference type="InterPro" id="IPR001841">
    <property type="entry name" value="Znf_RING"/>
</dbReference>
<evidence type="ECO:0000313" key="9">
    <source>
        <dbReference type="Proteomes" id="UP000593567"/>
    </source>
</evidence>
<dbReference type="PROSITE" id="PS50103">
    <property type="entry name" value="ZF_C3H1"/>
    <property type="match status" value="3"/>
</dbReference>
<dbReference type="InterPro" id="IPR000571">
    <property type="entry name" value="Znf_CCCH"/>
</dbReference>
<dbReference type="PROSITE" id="PS50089">
    <property type="entry name" value="ZF_RING_2"/>
    <property type="match status" value="1"/>
</dbReference>
<evidence type="ECO:0000256" key="5">
    <source>
        <dbReference type="PROSITE-ProRule" id="PRU00723"/>
    </source>
</evidence>
<dbReference type="EMBL" id="VXIV02000145">
    <property type="protein sequence ID" value="KAF6040414.1"/>
    <property type="molecule type" value="Genomic_DNA"/>
</dbReference>
<accession>A0A7J7KQF0</accession>
<dbReference type="Proteomes" id="UP000593567">
    <property type="component" value="Unassembled WGS sequence"/>
</dbReference>
<dbReference type="AlphaFoldDB" id="A0A7J7KQF0"/>
<feature type="domain" description="C3H1-type" evidence="7">
    <location>
        <begin position="126"/>
        <end position="154"/>
    </location>
</feature>
<gene>
    <name evidence="8" type="ORF">EB796_001288</name>
</gene>
<dbReference type="InterPro" id="IPR045877">
    <property type="entry name" value="ZFP36-like"/>
</dbReference>
<evidence type="ECO:0000256" key="4">
    <source>
        <dbReference type="ARBA" id="ARBA00022833"/>
    </source>
</evidence>
<comment type="caution">
    <text evidence="8">The sequence shown here is derived from an EMBL/GenBank/DDBJ whole genome shotgun (WGS) entry which is preliminary data.</text>
</comment>
<sequence length="378" mass="42046">MYELAAKYKVKNAMAKIALESAANAAGGVHDLDKVFREAEKNVKASMKTPQQVSSSSFSSSVSSAGAQAKELMFHNYKTKLCYNYAKDKRCPSGEHCTFAHGETELRIAMRPGGSGEVNNPAHYSPYKVKLCKHYMQDGHCIWGASCLFAHGEKDLRKFGETSRDLAEPRETLEDVAVVMSYYLMMSYPLVLQRPGGSGEVNTPAPHSLYKVKLCKYYMQYGRCIWGASCRFAHGKKDLRKFRETSRDLAEPSETLEDAFLPSKGDWEECVICQGAIEEKKIVLECGHDQFHDKCVSQWVNEGSPTCPICRHPVSLPVDSQSILRDAFNVLSNASKNISGWHGNISDLTLSSHSSDLPMKGDVVRFIDDTNPEKPVHG</sequence>
<dbReference type="Pfam" id="PF00642">
    <property type="entry name" value="zf-CCCH"/>
    <property type="match status" value="3"/>
</dbReference>
<dbReference type="SMART" id="SM00184">
    <property type="entry name" value="RING"/>
    <property type="match status" value="1"/>
</dbReference>
<evidence type="ECO:0000256" key="1">
    <source>
        <dbReference type="ARBA" id="ARBA00022723"/>
    </source>
</evidence>
<feature type="zinc finger region" description="C3H1-type" evidence="5">
    <location>
        <begin position="209"/>
        <end position="237"/>
    </location>
</feature>
<evidence type="ECO:0000259" key="6">
    <source>
        <dbReference type="PROSITE" id="PS50089"/>
    </source>
</evidence>
<keyword evidence="2" id="KW-0677">Repeat</keyword>
<evidence type="ECO:0000313" key="8">
    <source>
        <dbReference type="EMBL" id="KAF6040414.1"/>
    </source>
</evidence>
<organism evidence="8 9">
    <name type="scientific">Bugula neritina</name>
    <name type="common">Brown bryozoan</name>
    <name type="synonym">Sertularia neritina</name>
    <dbReference type="NCBI Taxonomy" id="10212"/>
    <lineage>
        <taxon>Eukaryota</taxon>
        <taxon>Metazoa</taxon>
        <taxon>Spiralia</taxon>
        <taxon>Lophotrochozoa</taxon>
        <taxon>Bryozoa</taxon>
        <taxon>Gymnolaemata</taxon>
        <taxon>Cheilostomatida</taxon>
        <taxon>Flustrina</taxon>
        <taxon>Buguloidea</taxon>
        <taxon>Bugulidae</taxon>
        <taxon>Bugula</taxon>
    </lineage>
</organism>